<keyword evidence="1" id="KW-0472">Membrane</keyword>
<evidence type="ECO:0000313" key="5">
    <source>
        <dbReference type="Proteomes" id="UP001056291"/>
    </source>
</evidence>
<feature type="domain" description="VWFA" evidence="2">
    <location>
        <begin position="336"/>
        <end position="506"/>
    </location>
</feature>
<dbReference type="Gene3D" id="3.40.50.410">
    <property type="entry name" value="von Willebrand factor, type A domain"/>
    <property type="match status" value="1"/>
</dbReference>
<feature type="domain" description="VIT" evidence="3">
    <location>
        <begin position="64"/>
        <end position="192"/>
    </location>
</feature>
<keyword evidence="1" id="KW-1133">Transmembrane helix</keyword>
<dbReference type="PROSITE" id="PS51468">
    <property type="entry name" value="VIT"/>
    <property type="match status" value="1"/>
</dbReference>
<feature type="transmembrane region" description="Helical" evidence="1">
    <location>
        <begin position="665"/>
        <end position="686"/>
    </location>
</feature>
<evidence type="ECO:0000256" key="1">
    <source>
        <dbReference type="SAM" id="Phobius"/>
    </source>
</evidence>
<dbReference type="InterPro" id="IPR002035">
    <property type="entry name" value="VWF_A"/>
</dbReference>
<dbReference type="Pfam" id="PF13768">
    <property type="entry name" value="VWA_3"/>
    <property type="match status" value="1"/>
</dbReference>
<dbReference type="PROSITE" id="PS50234">
    <property type="entry name" value="VWFA"/>
    <property type="match status" value="1"/>
</dbReference>
<dbReference type="InterPro" id="IPR022440">
    <property type="entry name" value="CHP03788"/>
</dbReference>
<organism evidence="4 5">
    <name type="scientific">Sneathiella marina</name>
    <dbReference type="NCBI Taxonomy" id="2950108"/>
    <lineage>
        <taxon>Bacteria</taxon>
        <taxon>Pseudomonadati</taxon>
        <taxon>Pseudomonadota</taxon>
        <taxon>Alphaproteobacteria</taxon>
        <taxon>Sneathiellales</taxon>
        <taxon>Sneathiellaceae</taxon>
        <taxon>Sneathiella</taxon>
    </lineage>
</organism>
<dbReference type="NCBIfam" id="TIGR03788">
    <property type="entry name" value="marine_srt_targ"/>
    <property type="match status" value="1"/>
</dbReference>
<keyword evidence="1" id="KW-0812">Transmembrane</keyword>
<dbReference type="Proteomes" id="UP001056291">
    <property type="component" value="Chromosome"/>
</dbReference>
<protein>
    <submittedName>
        <fullName evidence="4">Marine proteobacterial sortase target protein</fullName>
    </submittedName>
</protein>
<dbReference type="InterPro" id="IPR013694">
    <property type="entry name" value="VIT"/>
</dbReference>
<keyword evidence="5" id="KW-1185">Reference proteome</keyword>
<dbReference type="SMART" id="SM00327">
    <property type="entry name" value="VWA"/>
    <property type="match status" value="1"/>
</dbReference>
<dbReference type="EMBL" id="CP098747">
    <property type="protein sequence ID" value="USG60440.1"/>
    <property type="molecule type" value="Genomic_DNA"/>
</dbReference>
<evidence type="ECO:0000259" key="3">
    <source>
        <dbReference type="PROSITE" id="PS51468"/>
    </source>
</evidence>
<dbReference type="PANTHER" id="PTHR45737">
    <property type="entry name" value="VON WILLEBRAND FACTOR A DOMAIN-CONTAINING PROTEIN 5A"/>
    <property type="match status" value="1"/>
</dbReference>
<evidence type="ECO:0000259" key="2">
    <source>
        <dbReference type="PROSITE" id="PS50234"/>
    </source>
</evidence>
<dbReference type="SMART" id="SM00609">
    <property type="entry name" value="VIT"/>
    <property type="match status" value="1"/>
</dbReference>
<sequence>MRDRQTRTYHKNIVGLITHKIKNSWQQIIVALVASIIATLCVLNVVMASERPAADMSALKMVPMGAEQVGEAVTVQQAEILSTEISSVVTGFIVRTTVRQQFKNPSSEWMEGMYQFPLPDDAAVDEMVLIIGERRIVSEIQEKKQALKTYQKAAAAGKKAALLSQQRPNMFSTAVANIEPGGNIVVELSFQSMAAQDGVNFSWRMPQAITPRYNSPSAATYIQDANVTAPDSHYDRRGDRNPTSFRILMQKADALSALESPSHDIDLSEGSGSARVIKLSSGAMPADKDFVLHWQYAQGEEASTVVFFEDREDARYILGMVLPPKAATEVSSAPRDITFVIDVSGSMHGLSMEQARKALRKGLELLGPQDRFDIIAFNDRTWRLFGQSRPVNATTLAKAHQFIGGLQADRGTEMYPALSAALKDARSEDYLRQIMFLTDGAVSNEQRMFDLVKKTVGPARLFTVGLGSAPNGWFMRKAAEQGRGVHLQVSNLANTQLELESLFYDMSAPTLQNIQLGLPENSDYYPRQIPDLFGQRPLTFVARQDQGVAPIRIAALGPQGHPWTYDIEMSDASMGSGISKLWAGRKIESLTDARSRGMSEDLVRQAVLDVSLTHGVLSEFTSFVAVDQTPARVREDFLKKVQLKGNLPQGTSWEKFYGPKTASPMIWQITSGLVLLMLAIALFFAVRRRAGI</sequence>
<dbReference type="PANTHER" id="PTHR45737:SF6">
    <property type="entry name" value="VON WILLEBRAND FACTOR A DOMAIN-CONTAINING PROTEIN 5A"/>
    <property type="match status" value="1"/>
</dbReference>
<dbReference type="Pfam" id="PF08487">
    <property type="entry name" value="VIT"/>
    <property type="match status" value="1"/>
</dbReference>
<name>A0ABY4VZT2_9PROT</name>
<evidence type="ECO:0000313" key="4">
    <source>
        <dbReference type="EMBL" id="USG60440.1"/>
    </source>
</evidence>
<feature type="transmembrane region" description="Helical" evidence="1">
    <location>
        <begin position="28"/>
        <end position="47"/>
    </location>
</feature>
<proteinExistence type="predicted"/>
<dbReference type="SUPFAM" id="SSF53300">
    <property type="entry name" value="vWA-like"/>
    <property type="match status" value="1"/>
</dbReference>
<gene>
    <name evidence="4" type="ORF">NBZ79_14810</name>
</gene>
<dbReference type="InterPro" id="IPR036465">
    <property type="entry name" value="vWFA_dom_sf"/>
</dbReference>
<reference evidence="4" key="1">
    <citation type="submission" date="2022-06" db="EMBL/GenBank/DDBJ databases">
        <title>Sneathiella actinostolidae sp. nov., isolated from a sea anemonein the Western Pacific Ocean.</title>
        <authorList>
            <person name="Wei M.J."/>
        </authorList>
    </citation>
    <scope>NUCLEOTIDE SEQUENCE</scope>
    <source>
        <strain evidence="4">PHK-P5</strain>
    </source>
</reference>
<accession>A0ABY4VZT2</accession>
<dbReference type="RefSeq" id="WP_251933321.1">
    <property type="nucleotide sequence ID" value="NZ_CP098747.1"/>
</dbReference>